<keyword evidence="5" id="KW-0862">Zinc</keyword>
<dbReference type="FunFam" id="1.10.472.10:FF:000066">
    <property type="entry name" value="Transcription factor IIIB subunit"/>
    <property type="match status" value="1"/>
</dbReference>
<dbReference type="CDD" id="cd20554">
    <property type="entry name" value="CYCLIN_TFIIIB90_rpt2"/>
    <property type="match status" value="1"/>
</dbReference>
<dbReference type="GO" id="GO:0000126">
    <property type="term" value="C:transcription factor TFIIIB complex"/>
    <property type="evidence" value="ECO:0007669"/>
    <property type="project" value="TreeGrafter"/>
</dbReference>
<feature type="region of interest" description="Disordered" evidence="9">
    <location>
        <begin position="404"/>
        <end position="437"/>
    </location>
</feature>
<sequence length="526" mass="58147">MPWCKHCMTDSPTERDPDEGYICCTNCGRVIEHDVYTDAVQFEKTSGGQSRLAGTLIRIQKEYSQSHERTLKNDSSGEELHKGPENITCRSCLPLHCLPDLVRSLPKWVNHMKPWYLRGIFTPIPLCIFLPSTAEWGLLFAANSLLGERNSAVSNSALRIIASMKRDWMQTGRKPSGLCGAALYVATLAHGLKYSKSEIVNVVHICEATLTKRLIEFENTESGGLTIEELEGLQMEQPILGPKKSGITEVLCEHKDRAPFAHGLCRSCYDEFIDISGGLDGGSEPPAFQRAERQRLIESSKEGKSEEGVQISSSKGSLDVVGNGTSETKQDGNVEISTGHQKVDEDNDVGVDEPESLSDIDDAEVKGYLYDEEEKPYIKVIWEGLNREYLEEQAAKEAAGIVSGDGVKARKERKRKQSDEDKNNPAKTPAEAAQRVLSKKGGFSAKINMDALEKLFSNEELKNQNLESDNGNGKAESDKAANSEVIDDHHQENGDDYGEGEEFGDYYGYENGETGYDYADDDHGAM</sequence>
<evidence type="ECO:0000313" key="13">
    <source>
        <dbReference type="Proteomes" id="UP001179952"/>
    </source>
</evidence>
<feature type="region of interest" description="Disordered" evidence="9">
    <location>
        <begin position="462"/>
        <end position="526"/>
    </location>
</feature>
<comment type="subcellular location">
    <subcellularLocation>
        <location evidence="1">Nucleus</location>
    </subcellularLocation>
</comment>
<evidence type="ECO:0000256" key="3">
    <source>
        <dbReference type="ARBA" id="ARBA00022723"/>
    </source>
</evidence>
<keyword evidence="7" id="KW-0804">Transcription</keyword>
<feature type="domain" description="Transcription factor TFIIB cyclin-like" evidence="10">
    <location>
        <begin position="151"/>
        <end position="219"/>
    </location>
</feature>
<dbReference type="GO" id="GO:0070897">
    <property type="term" value="P:transcription preinitiation complex assembly"/>
    <property type="evidence" value="ECO:0007669"/>
    <property type="project" value="InterPro"/>
</dbReference>
<keyword evidence="13" id="KW-1185">Reference proteome</keyword>
<dbReference type="Proteomes" id="UP001179952">
    <property type="component" value="Unassembled WGS sequence"/>
</dbReference>
<dbReference type="Gene3D" id="1.20.5.650">
    <property type="entry name" value="Single helix bin"/>
    <property type="match status" value="1"/>
</dbReference>
<dbReference type="InterPro" id="IPR000812">
    <property type="entry name" value="TFIIB"/>
</dbReference>
<dbReference type="GO" id="GO:0000995">
    <property type="term" value="F:RNA polymerase III general transcription initiation factor activity"/>
    <property type="evidence" value="ECO:0007669"/>
    <property type="project" value="TreeGrafter"/>
</dbReference>
<keyword evidence="8" id="KW-0539">Nucleus</keyword>
<dbReference type="Pfam" id="PF07741">
    <property type="entry name" value="BRF1"/>
    <property type="match status" value="1"/>
</dbReference>
<organism evidence="12 13">
    <name type="scientific">Acorus gramineus</name>
    <name type="common">Dwarf sweet flag</name>
    <dbReference type="NCBI Taxonomy" id="55184"/>
    <lineage>
        <taxon>Eukaryota</taxon>
        <taxon>Viridiplantae</taxon>
        <taxon>Streptophyta</taxon>
        <taxon>Embryophyta</taxon>
        <taxon>Tracheophyta</taxon>
        <taxon>Spermatophyta</taxon>
        <taxon>Magnoliopsida</taxon>
        <taxon>Liliopsida</taxon>
        <taxon>Acoraceae</taxon>
        <taxon>Acorus</taxon>
    </lineage>
</organism>
<dbReference type="GO" id="GO:0008270">
    <property type="term" value="F:zinc ion binding"/>
    <property type="evidence" value="ECO:0007669"/>
    <property type="project" value="UniProtKB-KW"/>
</dbReference>
<comment type="caution">
    <text evidence="12">The sequence shown here is derived from an EMBL/GenBank/DDBJ whole genome shotgun (WGS) entry which is preliminary data.</text>
</comment>
<keyword evidence="6" id="KW-0805">Transcription regulation</keyword>
<feature type="domain" description="Brf1 TBP-binding" evidence="11">
    <location>
        <begin position="358"/>
        <end position="457"/>
    </location>
</feature>
<evidence type="ECO:0000256" key="4">
    <source>
        <dbReference type="ARBA" id="ARBA00022771"/>
    </source>
</evidence>
<protein>
    <recommendedName>
        <fullName evidence="14">B-related factor 1</fullName>
    </recommendedName>
</protein>
<dbReference type="PANTHER" id="PTHR11618:SF4">
    <property type="entry name" value="TRANSCRIPTION FACTOR IIIB 90 KDA SUBUNIT"/>
    <property type="match status" value="1"/>
</dbReference>
<reference evidence="12" key="1">
    <citation type="journal article" date="2023" name="Nat. Commun.">
        <title>Diploid and tetraploid genomes of Acorus and the evolution of monocots.</title>
        <authorList>
            <person name="Ma L."/>
            <person name="Liu K.W."/>
            <person name="Li Z."/>
            <person name="Hsiao Y.Y."/>
            <person name="Qi Y."/>
            <person name="Fu T."/>
            <person name="Tang G.D."/>
            <person name="Zhang D."/>
            <person name="Sun W.H."/>
            <person name="Liu D.K."/>
            <person name="Li Y."/>
            <person name="Chen G.Z."/>
            <person name="Liu X.D."/>
            <person name="Liao X.Y."/>
            <person name="Jiang Y.T."/>
            <person name="Yu X."/>
            <person name="Hao Y."/>
            <person name="Huang J."/>
            <person name="Zhao X.W."/>
            <person name="Ke S."/>
            <person name="Chen Y.Y."/>
            <person name="Wu W.L."/>
            <person name="Hsu J.L."/>
            <person name="Lin Y.F."/>
            <person name="Huang M.D."/>
            <person name="Li C.Y."/>
            <person name="Huang L."/>
            <person name="Wang Z.W."/>
            <person name="Zhao X."/>
            <person name="Zhong W.Y."/>
            <person name="Peng D.H."/>
            <person name="Ahmad S."/>
            <person name="Lan S."/>
            <person name="Zhang J.S."/>
            <person name="Tsai W.C."/>
            <person name="Van de Peer Y."/>
            <person name="Liu Z.J."/>
        </authorList>
    </citation>
    <scope>NUCLEOTIDE SEQUENCE</scope>
    <source>
        <strain evidence="12">SCP</strain>
    </source>
</reference>
<gene>
    <name evidence="12" type="ORF">QJS04_geneDACA009902</name>
</gene>
<proteinExistence type="inferred from homology"/>
<dbReference type="GO" id="GO:0001006">
    <property type="term" value="F:RNA polymerase III type 3 promoter sequence-specific DNA binding"/>
    <property type="evidence" value="ECO:0007669"/>
    <property type="project" value="TreeGrafter"/>
</dbReference>
<dbReference type="Gene3D" id="1.10.472.10">
    <property type="entry name" value="Cyclin-like"/>
    <property type="match status" value="1"/>
</dbReference>
<dbReference type="InterPro" id="IPR011665">
    <property type="entry name" value="BRF1_TBP-bd_dom"/>
</dbReference>
<dbReference type="SUPFAM" id="SSF47954">
    <property type="entry name" value="Cyclin-like"/>
    <property type="match status" value="1"/>
</dbReference>
<evidence type="ECO:0000259" key="10">
    <source>
        <dbReference type="Pfam" id="PF00382"/>
    </source>
</evidence>
<dbReference type="AlphaFoldDB" id="A0AAV9BJ84"/>
<evidence type="ECO:0000256" key="2">
    <source>
        <dbReference type="ARBA" id="ARBA00010857"/>
    </source>
</evidence>
<dbReference type="GO" id="GO:0097550">
    <property type="term" value="C:transcription preinitiation complex"/>
    <property type="evidence" value="ECO:0007669"/>
    <property type="project" value="TreeGrafter"/>
</dbReference>
<feature type="region of interest" description="Disordered" evidence="9">
    <location>
        <begin position="297"/>
        <end position="338"/>
    </location>
</feature>
<feature type="compositionally biased region" description="Basic and acidic residues" evidence="9">
    <location>
        <begin position="297"/>
        <end position="307"/>
    </location>
</feature>
<keyword evidence="3" id="KW-0479">Metal-binding</keyword>
<evidence type="ECO:0000313" key="12">
    <source>
        <dbReference type="EMBL" id="KAK1276764.1"/>
    </source>
</evidence>
<name>A0AAV9BJ84_ACOGR</name>
<evidence type="ECO:0000256" key="8">
    <source>
        <dbReference type="ARBA" id="ARBA00023242"/>
    </source>
</evidence>
<evidence type="ECO:0000256" key="7">
    <source>
        <dbReference type="ARBA" id="ARBA00023163"/>
    </source>
</evidence>
<dbReference type="GO" id="GO:0005634">
    <property type="term" value="C:nucleus"/>
    <property type="evidence" value="ECO:0007669"/>
    <property type="project" value="UniProtKB-SubCell"/>
</dbReference>
<evidence type="ECO:0000256" key="5">
    <source>
        <dbReference type="ARBA" id="ARBA00022833"/>
    </source>
</evidence>
<dbReference type="InterPro" id="IPR036915">
    <property type="entry name" value="Cyclin-like_sf"/>
</dbReference>
<comment type="similarity">
    <text evidence="2">Belongs to the TFIIB family.</text>
</comment>
<feature type="compositionally biased region" description="Basic and acidic residues" evidence="9">
    <location>
        <begin position="475"/>
        <end position="493"/>
    </location>
</feature>
<evidence type="ECO:0000256" key="6">
    <source>
        <dbReference type="ARBA" id="ARBA00023015"/>
    </source>
</evidence>
<evidence type="ECO:0000259" key="11">
    <source>
        <dbReference type="Pfam" id="PF07741"/>
    </source>
</evidence>
<dbReference type="GO" id="GO:0017025">
    <property type="term" value="F:TBP-class protein binding"/>
    <property type="evidence" value="ECO:0007669"/>
    <property type="project" value="InterPro"/>
</dbReference>
<feature type="compositionally biased region" description="Acidic residues" evidence="9">
    <location>
        <begin position="494"/>
        <end position="504"/>
    </location>
</feature>
<dbReference type="Pfam" id="PF00382">
    <property type="entry name" value="TFIIB"/>
    <property type="match status" value="1"/>
</dbReference>
<accession>A0AAV9BJ84</accession>
<dbReference type="PANTHER" id="PTHR11618">
    <property type="entry name" value="TRANSCRIPTION INITIATION FACTOR IIB-RELATED"/>
    <property type="match status" value="1"/>
</dbReference>
<evidence type="ECO:0000256" key="1">
    <source>
        <dbReference type="ARBA" id="ARBA00004123"/>
    </source>
</evidence>
<dbReference type="InterPro" id="IPR013150">
    <property type="entry name" value="TFIIB_cyclin"/>
</dbReference>
<reference evidence="12" key="2">
    <citation type="submission" date="2023-06" db="EMBL/GenBank/DDBJ databases">
        <authorList>
            <person name="Ma L."/>
            <person name="Liu K.-W."/>
            <person name="Li Z."/>
            <person name="Hsiao Y.-Y."/>
            <person name="Qi Y."/>
            <person name="Fu T."/>
            <person name="Tang G."/>
            <person name="Zhang D."/>
            <person name="Sun W.-H."/>
            <person name="Liu D.-K."/>
            <person name="Li Y."/>
            <person name="Chen G.-Z."/>
            <person name="Liu X.-D."/>
            <person name="Liao X.-Y."/>
            <person name="Jiang Y.-T."/>
            <person name="Yu X."/>
            <person name="Hao Y."/>
            <person name="Huang J."/>
            <person name="Zhao X.-W."/>
            <person name="Ke S."/>
            <person name="Chen Y.-Y."/>
            <person name="Wu W.-L."/>
            <person name="Hsu J.-L."/>
            <person name="Lin Y.-F."/>
            <person name="Huang M.-D."/>
            <person name="Li C.-Y."/>
            <person name="Huang L."/>
            <person name="Wang Z.-W."/>
            <person name="Zhao X."/>
            <person name="Zhong W.-Y."/>
            <person name="Peng D.-H."/>
            <person name="Ahmad S."/>
            <person name="Lan S."/>
            <person name="Zhang J.-S."/>
            <person name="Tsai W.-C."/>
            <person name="Van De Peer Y."/>
            <person name="Liu Z.-J."/>
        </authorList>
    </citation>
    <scope>NUCLEOTIDE SEQUENCE</scope>
    <source>
        <strain evidence="12">SCP</strain>
        <tissue evidence="12">Leaves</tissue>
    </source>
</reference>
<evidence type="ECO:0000256" key="9">
    <source>
        <dbReference type="SAM" id="MobiDB-lite"/>
    </source>
</evidence>
<keyword evidence="4" id="KW-0863">Zinc-finger</keyword>
<evidence type="ECO:0008006" key="14">
    <source>
        <dbReference type="Google" id="ProtNLM"/>
    </source>
</evidence>
<dbReference type="EMBL" id="JAUJYN010000003">
    <property type="protein sequence ID" value="KAK1276764.1"/>
    <property type="molecule type" value="Genomic_DNA"/>
</dbReference>